<evidence type="ECO:0000256" key="1">
    <source>
        <dbReference type="ARBA" id="ARBA00004123"/>
    </source>
</evidence>
<dbReference type="STRING" id="48269.A0A183N3R2"/>
<name>A0A183N3R2_9TREM</name>
<dbReference type="InterPro" id="IPR051098">
    <property type="entry name" value="NeuroDiff_E-box_TFs"/>
</dbReference>
<dbReference type="PROSITE" id="PS50888">
    <property type="entry name" value="BHLH"/>
    <property type="match status" value="1"/>
</dbReference>
<dbReference type="SUPFAM" id="SSF47459">
    <property type="entry name" value="HLH, helix-loop-helix DNA-binding domain"/>
    <property type="match status" value="1"/>
</dbReference>
<gene>
    <name evidence="7" type="ORF">SMRZ_LOCUS22937</name>
</gene>
<feature type="compositionally biased region" description="Polar residues" evidence="6">
    <location>
        <begin position="282"/>
        <end position="297"/>
    </location>
</feature>
<keyword evidence="5" id="KW-0539">Nucleus</keyword>
<evidence type="ECO:0000256" key="6">
    <source>
        <dbReference type="SAM" id="MobiDB-lite"/>
    </source>
</evidence>
<dbReference type="GO" id="GO:0005667">
    <property type="term" value="C:transcription regulator complex"/>
    <property type="evidence" value="ECO:0007669"/>
    <property type="project" value="TreeGrafter"/>
</dbReference>
<evidence type="ECO:0000313" key="8">
    <source>
        <dbReference type="Proteomes" id="UP000277204"/>
    </source>
</evidence>
<feature type="compositionally biased region" description="Acidic residues" evidence="6">
    <location>
        <begin position="300"/>
        <end position="318"/>
    </location>
</feature>
<dbReference type="Pfam" id="PF00010">
    <property type="entry name" value="HLH"/>
    <property type="match status" value="1"/>
</dbReference>
<sequence>MLFVYQSIRVRDINDAFKELGRMCMMHLNNERPQTKLTILQQAVSLITSLEQQVRERNLNPKQACLKRREEEKSGEAPHFSGSTGGGCGSSSSSSNNTHINSIGSAINRLCNTNSVNYSTPVVTSSSQNPSSHILDYDPRLSHITHGTGLQVRACLVMRFDGFRNVCPIQFHRLFPISSSFGSWFVPSYAVYGENLPIVNSRNDYASSNTGSAGDVCTPGYLHSEVQQCPSETYTHITSQQQPHHLSIVNNSFTKNATNNKSSDNWHSGSIIQSVQSTHSLNNNSQRFGTIGMTSHNSGEEYDDDEDEDDEDDVESSEDETKPSIVRSILKPDIDNDNRHSSVHHSSTSVRSDNNNNSSSGS</sequence>
<dbReference type="InterPro" id="IPR011598">
    <property type="entry name" value="bHLH_dom"/>
</dbReference>
<dbReference type="Gene3D" id="4.10.280.10">
    <property type="entry name" value="Helix-loop-helix DNA-binding domain"/>
    <property type="match status" value="1"/>
</dbReference>
<dbReference type="GO" id="GO:0000981">
    <property type="term" value="F:DNA-binding transcription factor activity, RNA polymerase II-specific"/>
    <property type="evidence" value="ECO:0007669"/>
    <property type="project" value="TreeGrafter"/>
</dbReference>
<dbReference type="Proteomes" id="UP000277204">
    <property type="component" value="Unassembled WGS sequence"/>
</dbReference>
<keyword evidence="2" id="KW-0805">Transcription regulation</keyword>
<evidence type="ECO:0000256" key="2">
    <source>
        <dbReference type="ARBA" id="ARBA00023015"/>
    </source>
</evidence>
<dbReference type="GO" id="GO:0005634">
    <property type="term" value="C:nucleus"/>
    <property type="evidence" value="ECO:0007669"/>
    <property type="project" value="UniProtKB-SubCell"/>
</dbReference>
<comment type="subcellular location">
    <subcellularLocation>
        <location evidence="1">Nucleus</location>
    </subcellularLocation>
</comment>
<evidence type="ECO:0000256" key="3">
    <source>
        <dbReference type="ARBA" id="ARBA00023125"/>
    </source>
</evidence>
<feature type="compositionally biased region" description="Basic and acidic residues" evidence="6">
    <location>
        <begin position="330"/>
        <end position="340"/>
    </location>
</feature>
<proteinExistence type="predicted"/>
<keyword evidence="8" id="KW-1185">Reference proteome</keyword>
<evidence type="ECO:0000256" key="4">
    <source>
        <dbReference type="ARBA" id="ARBA00023163"/>
    </source>
</evidence>
<accession>A0A183N3R2</accession>
<dbReference type="SMART" id="SM00353">
    <property type="entry name" value="HLH"/>
    <property type="match status" value="1"/>
</dbReference>
<dbReference type="GO" id="GO:0000978">
    <property type="term" value="F:RNA polymerase II cis-regulatory region sequence-specific DNA binding"/>
    <property type="evidence" value="ECO:0007669"/>
    <property type="project" value="TreeGrafter"/>
</dbReference>
<dbReference type="GO" id="GO:0000785">
    <property type="term" value="C:chromatin"/>
    <property type="evidence" value="ECO:0007669"/>
    <property type="project" value="TreeGrafter"/>
</dbReference>
<feature type="region of interest" description="Disordered" evidence="6">
    <location>
        <begin position="68"/>
        <end position="95"/>
    </location>
</feature>
<dbReference type="AlphaFoldDB" id="A0A183N3R2"/>
<keyword evidence="4" id="KW-0804">Transcription</keyword>
<dbReference type="PANTHER" id="PTHR11793:SF13">
    <property type="entry name" value="PROTEIN DAUGHTERLESS"/>
    <property type="match status" value="1"/>
</dbReference>
<organism evidence="7 8">
    <name type="scientific">Schistosoma margrebowiei</name>
    <dbReference type="NCBI Taxonomy" id="48269"/>
    <lineage>
        <taxon>Eukaryota</taxon>
        <taxon>Metazoa</taxon>
        <taxon>Spiralia</taxon>
        <taxon>Lophotrochozoa</taxon>
        <taxon>Platyhelminthes</taxon>
        <taxon>Trematoda</taxon>
        <taxon>Digenea</taxon>
        <taxon>Strigeidida</taxon>
        <taxon>Schistosomatoidea</taxon>
        <taxon>Schistosomatidae</taxon>
        <taxon>Schistosoma</taxon>
    </lineage>
</organism>
<dbReference type="EMBL" id="UZAI01019424">
    <property type="protein sequence ID" value="VDP45235.1"/>
    <property type="molecule type" value="Genomic_DNA"/>
</dbReference>
<evidence type="ECO:0000256" key="5">
    <source>
        <dbReference type="ARBA" id="ARBA00023242"/>
    </source>
</evidence>
<feature type="region of interest" description="Disordered" evidence="6">
    <location>
        <begin position="282"/>
        <end position="362"/>
    </location>
</feature>
<reference evidence="7 8" key="1">
    <citation type="submission" date="2018-11" db="EMBL/GenBank/DDBJ databases">
        <authorList>
            <consortium name="Pathogen Informatics"/>
        </authorList>
    </citation>
    <scope>NUCLEOTIDE SEQUENCE [LARGE SCALE GENOMIC DNA]</scope>
    <source>
        <strain evidence="7 8">Zambia</strain>
    </source>
</reference>
<dbReference type="PANTHER" id="PTHR11793">
    <property type="entry name" value="BASIC HELIX-LOOP-HELIX TRANSCRIPTION FACTOR"/>
    <property type="match status" value="1"/>
</dbReference>
<protein>
    <submittedName>
        <fullName evidence="7">Uncharacterized protein</fullName>
    </submittedName>
</protein>
<dbReference type="InterPro" id="IPR036638">
    <property type="entry name" value="HLH_DNA-bd_sf"/>
</dbReference>
<dbReference type="GO" id="GO:0046983">
    <property type="term" value="F:protein dimerization activity"/>
    <property type="evidence" value="ECO:0007669"/>
    <property type="project" value="InterPro"/>
</dbReference>
<feature type="compositionally biased region" description="Low complexity" evidence="6">
    <location>
        <begin position="344"/>
        <end position="362"/>
    </location>
</feature>
<keyword evidence="3" id="KW-0238">DNA-binding</keyword>
<evidence type="ECO:0000313" key="7">
    <source>
        <dbReference type="EMBL" id="VDP45235.1"/>
    </source>
</evidence>